<organism evidence="1">
    <name type="scientific">anaerobic digester metagenome</name>
    <dbReference type="NCBI Taxonomy" id="1263854"/>
    <lineage>
        <taxon>unclassified sequences</taxon>
        <taxon>metagenomes</taxon>
        <taxon>ecological metagenomes</taxon>
    </lineage>
</organism>
<dbReference type="AlphaFoldDB" id="A0A485M1C1"/>
<proteinExistence type="predicted"/>
<dbReference type="EMBL" id="CAADRN010000209">
    <property type="protein sequence ID" value="VFU15137.1"/>
    <property type="molecule type" value="Genomic_DNA"/>
</dbReference>
<name>A0A485M1C1_9ZZZZ</name>
<evidence type="ECO:0000313" key="1">
    <source>
        <dbReference type="EMBL" id="VFU15137.1"/>
    </source>
</evidence>
<sequence length="39" mass="4370">MKSVLSQIIAFETALILETLNLQKMAPITVPSKKDRNVK</sequence>
<accession>A0A485M1C1</accession>
<gene>
    <name evidence="1" type="ORF">SCFA_2870002</name>
</gene>
<reference evidence="1" key="1">
    <citation type="submission" date="2019-03" db="EMBL/GenBank/DDBJ databases">
        <authorList>
            <person name="Hao L."/>
        </authorList>
    </citation>
    <scope>NUCLEOTIDE SEQUENCE</scope>
</reference>
<protein>
    <submittedName>
        <fullName evidence="1">Uncharacterized protein</fullName>
    </submittedName>
</protein>